<dbReference type="Proteomes" id="UP000221011">
    <property type="component" value="Chromosome"/>
</dbReference>
<sequence>MGASAAACGDPQTLGEEALVRLLDVNEPDNFSLAAAYACGYGVLGLAQQEGTAPYWYQQIDPLDALFLGTLCSREPFTDEFAFANARDAWLRLLRGTAHGKAIERFVREAVALSSELGLAVDDGKLMLALIGRLEAAGLDRRRLPRRLLPEAALRGCRVICGPPPDLRLPEPPGDAKERLKRFWKSEDEASWNEDTPQAVLRAGLRRLRDAGLSVKKESGVLLPALYAALLANPGEPLEDLGKHAQAWALSLNEALPLVRVLDILLVAPELEMTVSDALGRLLAVPAFTQPIPSEALLWTSSPGLALPRLAFELGAPEVTTAFGSITPDELDQAGTYFRMGVSSAARREADDLEEPNSVDGPDGAQEEPDERWAERRHAVRKAVQRRMRDKHEESAGARDPGDHPVKAIWNADGSSVRHLSTEAVELLELQVDCFRKKFGREPGPGDPLFFDLDASEPTPITRNDIDSMMLDMADLAEELGIDPVFFHAGCEVGYMVTEENKDMFTKAEVIAYSRAVARLRQAEG</sequence>
<keyword evidence="3" id="KW-1185">Reference proteome</keyword>
<evidence type="ECO:0000313" key="3">
    <source>
        <dbReference type="Proteomes" id="UP000221011"/>
    </source>
</evidence>
<name>A0A291QAE1_9ACTN</name>
<dbReference type="KEGG" id="sfk:KY5_3641c"/>
<feature type="compositionally biased region" description="Basic residues" evidence="1">
    <location>
        <begin position="378"/>
        <end position="389"/>
    </location>
</feature>
<accession>A0A291QAE1</accession>
<protein>
    <submittedName>
        <fullName evidence="2">Uncharacterized protein</fullName>
    </submittedName>
</protein>
<evidence type="ECO:0000256" key="1">
    <source>
        <dbReference type="SAM" id="MobiDB-lite"/>
    </source>
</evidence>
<reference evidence="2 3" key="1">
    <citation type="submission" date="2017-08" db="EMBL/GenBank/DDBJ databases">
        <title>Complete Genome Sequence of Streptomyces formicae KY5, the formicamycin producer.</title>
        <authorList>
            <person name="Holmes N.A."/>
            <person name="Devine R."/>
            <person name="Qin Z."/>
            <person name="Seipke R.F."/>
            <person name="Wilkinson B."/>
            <person name="Hutchings M.I."/>
        </authorList>
    </citation>
    <scope>NUCLEOTIDE SEQUENCE [LARGE SCALE GENOMIC DNA]</scope>
    <source>
        <strain evidence="2 3">KY5</strain>
    </source>
</reference>
<feature type="compositionally biased region" description="Basic and acidic residues" evidence="1">
    <location>
        <begin position="390"/>
        <end position="406"/>
    </location>
</feature>
<organism evidence="2 3">
    <name type="scientific">Streptomyces formicae</name>
    <dbReference type="NCBI Taxonomy" id="1616117"/>
    <lineage>
        <taxon>Bacteria</taxon>
        <taxon>Bacillati</taxon>
        <taxon>Actinomycetota</taxon>
        <taxon>Actinomycetes</taxon>
        <taxon>Kitasatosporales</taxon>
        <taxon>Streptomycetaceae</taxon>
        <taxon>Streptomyces</taxon>
    </lineage>
</organism>
<dbReference type="AlphaFoldDB" id="A0A291QAE1"/>
<evidence type="ECO:0000313" key="2">
    <source>
        <dbReference type="EMBL" id="ATL28659.1"/>
    </source>
</evidence>
<proteinExistence type="predicted"/>
<dbReference type="RefSeq" id="WP_098243285.1">
    <property type="nucleotide sequence ID" value="NZ_CP022685.1"/>
</dbReference>
<feature type="region of interest" description="Disordered" evidence="1">
    <location>
        <begin position="347"/>
        <end position="406"/>
    </location>
</feature>
<gene>
    <name evidence="2" type="ORF">KY5_3641c</name>
</gene>
<dbReference type="EMBL" id="CP022685">
    <property type="protein sequence ID" value="ATL28659.1"/>
    <property type="molecule type" value="Genomic_DNA"/>
</dbReference>